<feature type="compositionally biased region" description="Polar residues" evidence="1">
    <location>
        <begin position="158"/>
        <end position="178"/>
    </location>
</feature>
<protein>
    <submittedName>
        <fullName evidence="2">Uncharacterized protein</fullName>
    </submittedName>
</protein>
<feature type="compositionally biased region" description="Polar residues" evidence="1">
    <location>
        <begin position="33"/>
        <end position="45"/>
    </location>
</feature>
<feature type="region of interest" description="Disordered" evidence="1">
    <location>
        <begin position="1"/>
        <end position="202"/>
    </location>
</feature>
<dbReference type="Proteomes" id="UP000807353">
    <property type="component" value="Unassembled WGS sequence"/>
</dbReference>
<feature type="compositionally biased region" description="Low complexity" evidence="1">
    <location>
        <begin position="1"/>
        <end position="16"/>
    </location>
</feature>
<dbReference type="OrthoDB" id="3265692at2759"/>
<evidence type="ECO:0000313" key="2">
    <source>
        <dbReference type="EMBL" id="KAF9460528.1"/>
    </source>
</evidence>
<sequence>MSAKMYSSSRSTAYRDSSSKEKSYYINADVGPSASSSNKTASRIITSMRRTLTPTTPKKRSSENKKSDNYGMISTPAERAHLAPPRFRQQDASSSRPSIEQIAMGLHVSRTPHLRAQPYTYGQRNSAPGSQQPHHHTSPYDRSQRRSGSPAIIPPTPTRSSLKKSATSNSNSSLNPTANPGLMLASASSSTVTSMKPAPNSSNRSIAALKFRMARFLPGSRSASAPSSMLTSPVSSPRGSTSESQITKKAVRFSTHVVEADKD</sequence>
<dbReference type="AlphaFoldDB" id="A0A9P5Y1C9"/>
<proteinExistence type="predicted"/>
<evidence type="ECO:0000313" key="3">
    <source>
        <dbReference type="Proteomes" id="UP000807353"/>
    </source>
</evidence>
<comment type="caution">
    <text evidence="2">The sequence shown here is derived from an EMBL/GenBank/DDBJ whole genome shotgun (WGS) entry which is preliminary data.</text>
</comment>
<keyword evidence="3" id="KW-1185">Reference proteome</keyword>
<feature type="compositionally biased region" description="Polar residues" evidence="1">
    <location>
        <begin position="120"/>
        <end position="132"/>
    </location>
</feature>
<reference evidence="2" key="1">
    <citation type="submission" date="2020-11" db="EMBL/GenBank/DDBJ databases">
        <authorList>
            <consortium name="DOE Joint Genome Institute"/>
            <person name="Ahrendt S."/>
            <person name="Riley R."/>
            <person name="Andreopoulos W."/>
            <person name="Labutti K."/>
            <person name="Pangilinan J."/>
            <person name="Ruiz-Duenas F.J."/>
            <person name="Barrasa J.M."/>
            <person name="Sanchez-Garcia M."/>
            <person name="Camarero S."/>
            <person name="Miyauchi S."/>
            <person name="Serrano A."/>
            <person name="Linde D."/>
            <person name="Babiker R."/>
            <person name="Drula E."/>
            <person name="Ayuso-Fernandez I."/>
            <person name="Pacheco R."/>
            <person name="Padilla G."/>
            <person name="Ferreira P."/>
            <person name="Barriuso J."/>
            <person name="Kellner H."/>
            <person name="Castanera R."/>
            <person name="Alfaro M."/>
            <person name="Ramirez L."/>
            <person name="Pisabarro A.G."/>
            <person name="Kuo A."/>
            <person name="Tritt A."/>
            <person name="Lipzen A."/>
            <person name="He G."/>
            <person name="Yan M."/>
            <person name="Ng V."/>
            <person name="Cullen D."/>
            <person name="Martin F."/>
            <person name="Rosso M.-N."/>
            <person name="Henrissat B."/>
            <person name="Hibbett D."/>
            <person name="Martinez A.T."/>
            <person name="Grigoriev I.V."/>
        </authorList>
    </citation>
    <scope>NUCLEOTIDE SEQUENCE</scope>
    <source>
        <strain evidence="2">CBS 247.69</strain>
    </source>
</reference>
<organism evidence="2 3">
    <name type="scientific">Collybia nuda</name>
    <dbReference type="NCBI Taxonomy" id="64659"/>
    <lineage>
        <taxon>Eukaryota</taxon>
        <taxon>Fungi</taxon>
        <taxon>Dikarya</taxon>
        <taxon>Basidiomycota</taxon>
        <taxon>Agaricomycotina</taxon>
        <taxon>Agaricomycetes</taxon>
        <taxon>Agaricomycetidae</taxon>
        <taxon>Agaricales</taxon>
        <taxon>Tricholomatineae</taxon>
        <taxon>Clitocybaceae</taxon>
        <taxon>Collybia</taxon>
    </lineage>
</organism>
<accession>A0A9P5Y1C9</accession>
<evidence type="ECO:0000256" key="1">
    <source>
        <dbReference type="SAM" id="MobiDB-lite"/>
    </source>
</evidence>
<gene>
    <name evidence="2" type="ORF">BDZ94DRAFT_1311416</name>
</gene>
<feature type="compositionally biased region" description="Polar residues" evidence="1">
    <location>
        <begin position="221"/>
        <end position="247"/>
    </location>
</feature>
<name>A0A9P5Y1C9_9AGAR</name>
<dbReference type="EMBL" id="MU150297">
    <property type="protein sequence ID" value="KAF9460528.1"/>
    <property type="molecule type" value="Genomic_DNA"/>
</dbReference>
<feature type="compositionally biased region" description="Polar residues" evidence="1">
    <location>
        <begin position="186"/>
        <end position="202"/>
    </location>
</feature>
<feature type="region of interest" description="Disordered" evidence="1">
    <location>
        <begin position="219"/>
        <end position="248"/>
    </location>
</feature>